<protein>
    <submittedName>
        <fullName evidence="3">Uncharacterized protein</fullName>
    </submittedName>
</protein>
<feature type="region of interest" description="Disordered" evidence="1">
    <location>
        <begin position="478"/>
        <end position="519"/>
    </location>
</feature>
<dbReference type="RefSeq" id="WP_146820864.1">
    <property type="nucleotide sequence ID" value="NZ_CP029077.1"/>
</dbReference>
<dbReference type="AlphaFoldDB" id="A0A5B8XED1"/>
<evidence type="ECO:0000256" key="2">
    <source>
        <dbReference type="SAM" id="Phobius"/>
    </source>
</evidence>
<dbReference type="Proteomes" id="UP000321934">
    <property type="component" value="Chromosome"/>
</dbReference>
<name>A0A5B8XED1_9RICK</name>
<reference evidence="3 4" key="1">
    <citation type="journal article" date="2019" name="ISME J.">
        <title>Deianiraea, an extracellular bacterium associated with the ciliate Paramecium, suggests an alternative scenario for the evolution of Rickettsiales.</title>
        <authorList>
            <person name="Castelli M."/>
            <person name="Sabaneyeva E."/>
            <person name="Lanzoni O."/>
            <person name="Lebedeva N."/>
            <person name="Floriano A.M."/>
            <person name="Gaiarsa S."/>
            <person name="Benken K."/>
            <person name="Modeo L."/>
            <person name="Bandi C."/>
            <person name="Potekhin A."/>
            <person name="Sassera D."/>
            <person name="Petroni G."/>
        </authorList>
    </citation>
    <scope>NUCLEOTIDE SEQUENCE [LARGE SCALE GENOMIC DNA]</scope>
    <source>
        <strain evidence="3">CyL4-1</strain>
    </source>
</reference>
<keyword evidence="2" id="KW-1133">Transmembrane helix</keyword>
<organism evidence="3 4">
    <name type="scientific">Candidatus Deianiraea vastatrix</name>
    <dbReference type="NCBI Taxonomy" id="2163644"/>
    <lineage>
        <taxon>Bacteria</taxon>
        <taxon>Pseudomonadati</taxon>
        <taxon>Pseudomonadota</taxon>
        <taxon>Alphaproteobacteria</taxon>
        <taxon>Rickettsiales</taxon>
        <taxon>Candidatus Deianiraeaceae</taxon>
        <taxon>Candidatus Deianiraea</taxon>
    </lineage>
</organism>
<proteinExistence type="predicted"/>
<feature type="transmembrane region" description="Helical" evidence="2">
    <location>
        <begin position="303"/>
        <end position="325"/>
    </location>
</feature>
<keyword evidence="4" id="KW-1185">Reference proteome</keyword>
<keyword evidence="2" id="KW-0812">Transmembrane</keyword>
<dbReference type="EMBL" id="CP029077">
    <property type="protein sequence ID" value="QED23600.1"/>
    <property type="molecule type" value="Genomic_DNA"/>
</dbReference>
<evidence type="ECO:0000256" key="1">
    <source>
        <dbReference type="SAM" id="MobiDB-lite"/>
    </source>
</evidence>
<evidence type="ECO:0000313" key="3">
    <source>
        <dbReference type="EMBL" id="QED23600.1"/>
    </source>
</evidence>
<accession>A0A5B8XED1</accession>
<gene>
    <name evidence="3" type="ORF">Deia_00812</name>
</gene>
<feature type="compositionally biased region" description="Gly residues" evidence="1">
    <location>
        <begin position="505"/>
        <end position="519"/>
    </location>
</feature>
<feature type="compositionally biased region" description="Basic and acidic residues" evidence="1">
    <location>
        <begin position="478"/>
        <end position="498"/>
    </location>
</feature>
<evidence type="ECO:0000313" key="4">
    <source>
        <dbReference type="Proteomes" id="UP000321934"/>
    </source>
</evidence>
<sequence>MAKNKQKEVFILFAMSDTVSYLIHLNEGEIVKTIEEKVVSYLKSEIGNYIAKYPKVPLKFYFQDSAVKIELKHANNLKIAKHLLETAKKVKNAVYSISSLLTKSKVGKQAVVLVKLEKPASGTNLAEALNIAISCKNKVIEFNSAIFKINSFFRVKYRIPQDQIFSFGIYQSGESFMLCVFHPKIVLYTKRIKLTEEDNFNIDEEVRKLEQYGKAEYQKDVGVSSHIPKTVLISDDPSVIPPRYSNDIDVIVDTTYSDPSIHINLMAYILMKANNFTSANIVKNANISIKNGIVEFYKRSIRFFIVALIVSLFILSRNIILYRFLMSMDMERLEKDKKMISDSMSDSIMMSNADVIEQLDDVVSVWDVYSAQENWHKVISDLSHSINSKTAQVSGYKWNCGEKCLVKDGKSWSVDLSVDIGNESGYIHALYYKINDIRHSLNANYGKKYDFSGLDFKYKFNTEKKYFRKNIVINVKEVQKSDDKGGMKEEAPKEKADLEEQDVSGKGGKGASGDIGGNS</sequence>
<keyword evidence="2" id="KW-0472">Membrane</keyword>